<feature type="transmembrane region" description="Helical" evidence="6">
    <location>
        <begin position="93"/>
        <end position="111"/>
    </location>
</feature>
<keyword evidence="2 5" id="KW-0812">Transmembrane</keyword>
<dbReference type="GO" id="GO:0016020">
    <property type="term" value="C:membrane"/>
    <property type="evidence" value="ECO:0007669"/>
    <property type="project" value="UniProtKB-SubCell"/>
</dbReference>
<comment type="subcellular location">
    <subcellularLocation>
        <location evidence="1">Membrane</location>
        <topology evidence="1">Multi-pass membrane protein</topology>
    </subcellularLocation>
</comment>
<organism evidence="8 9">
    <name type="scientific">Oopsacas minuta</name>
    <dbReference type="NCBI Taxonomy" id="111878"/>
    <lineage>
        <taxon>Eukaryota</taxon>
        <taxon>Metazoa</taxon>
        <taxon>Porifera</taxon>
        <taxon>Hexactinellida</taxon>
        <taxon>Hexasterophora</taxon>
        <taxon>Lyssacinosida</taxon>
        <taxon>Leucopsacidae</taxon>
        <taxon>Oopsacas</taxon>
    </lineage>
</organism>
<dbReference type="Pfam" id="PF05241">
    <property type="entry name" value="EBP"/>
    <property type="match status" value="1"/>
</dbReference>
<feature type="transmembrane region" description="Helical" evidence="6">
    <location>
        <begin position="5"/>
        <end position="24"/>
    </location>
</feature>
<protein>
    <recommendedName>
        <fullName evidence="7">EXPERA domain-containing protein</fullName>
    </recommendedName>
</protein>
<keyword evidence="3 5" id="KW-1133">Transmembrane helix</keyword>
<reference evidence="8 9" key="1">
    <citation type="journal article" date="2023" name="BMC Biol.">
        <title>The compact genome of the sponge Oopsacas minuta (Hexactinellida) is lacking key metazoan core genes.</title>
        <authorList>
            <person name="Santini S."/>
            <person name="Schenkelaars Q."/>
            <person name="Jourda C."/>
            <person name="Duchesne M."/>
            <person name="Belahbib H."/>
            <person name="Rocher C."/>
            <person name="Selva M."/>
            <person name="Riesgo A."/>
            <person name="Vervoort M."/>
            <person name="Leys S.P."/>
            <person name="Kodjabachian L."/>
            <person name="Le Bivic A."/>
            <person name="Borchiellini C."/>
            <person name="Claverie J.M."/>
            <person name="Renard E."/>
        </authorList>
    </citation>
    <scope>NUCLEOTIDE SEQUENCE [LARGE SCALE GENOMIC DNA]</scope>
    <source>
        <strain evidence="8">SPO-2</strain>
    </source>
</reference>
<gene>
    <name evidence="8" type="ORF">LOD99_15311</name>
</gene>
<evidence type="ECO:0000313" key="8">
    <source>
        <dbReference type="EMBL" id="KAI6658511.1"/>
    </source>
</evidence>
<dbReference type="PANTHER" id="PTHR31204:SF1">
    <property type="entry name" value="SIGMA INTRACELLULAR RECEPTOR 2"/>
    <property type="match status" value="1"/>
</dbReference>
<dbReference type="InterPro" id="IPR033118">
    <property type="entry name" value="EXPERA"/>
</dbReference>
<dbReference type="PANTHER" id="PTHR31204">
    <property type="entry name" value="SIGMA INTRACELLULAR RECEPTOR 2"/>
    <property type="match status" value="1"/>
</dbReference>
<evidence type="ECO:0000313" key="9">
    <source>
        <dbReference type="Proteomes" id="UP001165289"/>
    </source>
</evidence>
<evidence type="ECO:0000256" key="1">
    <source>
        <dbReference type="ARBA" id="ARBA00004141"/>
    </source>
</evidence>
<evidence type="ECO:0000259" key="7">
    <source>
        <dbReference type="PROSITE" id="PS51751"/>
    </source>
</evidence>
<dbReference type="Proteomes" id="UP001165289">
    <property type="component" value="Unassembled WGS sequence"/>
</dbReference>
<feature type="transmembrane region" description="Helical" evidence="6">
    <location>
        <begin position="59"/>
        <end position="81"/>
    </location>
</feature>
<evidence type="ECO:0000256" key="3">
    <source>
        <dbReference type="ARBA" id="ARBA00022989"/>
    </source>
</evidence>
<evidence type="ECO:0000256" key="6">
    <source>
        <dbReference type="SAM" id="Phobius"/>
    </source>
</evidence>
<evidence type="ECO:0000256" key="4">
    <source>
        <dbReference type="ARBA" id="ARBA00023136"/>
    </source>
</evidence>
<name>A0AAV7KDT2_9METZ</name>
<dbReference type="GO" id="GO:0005783">
    <property type="term" value="C:endoplasmic reticulum"/>
    <property type="evidence" value="ECO:0007669"/>
    <property type="project" value="TreeGrafter"/>
</dbReference>
<dbReference type="PROSITE" id="PS51751">
    <property type="entry name" value="EXPERA"/>
    <property type="match status" value="1"/>
</dbReference>
<evidence type="ECO:0000256" key="5">
    <source>
        <dbReference type="PROSITE-ProRule" id="PRU01087"/>
    </source>
</evidence>
<dbReference type="AlphaFoldDB" id="A0AAV7KDT2"/>
<proteinExistence type="predicted"/>
<feature type="transmembrane region" description="Helical" evidence="6">
    <location>
        <begin position="123"/>
        <end position="144"/>
    </location>
</feature>
<comment type="caution">
    <text evidence="8">The sequence shown here is derived from an EMBL/GenBank/DDBJ whole genome shotgun (WGS) entry which is preliminary data.</text>
</comment>
<feature type="domain" description="EXPERA" evidence="7">
    <location>
        <begin position="6"/>
        <end position="139"/>
    </location>
</feature>
<keyword evidence="4 5" id="KW-0472">Membrane</keyword>
<accession>A0AAV7KDT2</accession>
<sequence length="156" mass="18228">MLARYIDWVCIVFLIIATIMAIVIDLQPLYPESTPVIKHIHKAFCDDYQSTLLCYDTPVWLHTMTYIQLVFVIPTYLLGIYGMICQRNWVKDYMLMLGFYLLTTSIVYIVETYYNDKSPKKTLLIYSTIPFVVIPGLMVLRFLAIELPYSSKTKTE</sequence>
<keyword evidence="9" id="KW-1185">Reference proteome</keyword>
<dbReference type="InterPro" id="IPR051987">
    <property type="entry name" value="Sigma-2_receptor-like"/>
</dbReference>
<dbReference type="EMBL" id="JAKMXF010000088">
    <property type="protein sequence ID" value="KAI6658511.1"/>
    <property type="molecule type" value="Genomic_DNA"/>
</dbReference>
<evidence type="ECO:0000256" key="2">
    <source>
        <dbReference type="ARBA" id="ARBA00022692"/>
    </source>
</evidence>